<dbReference type="GO" id="GO:0005829">
    <property type="term" value="C:cytosol"/>
    <property type="evidence" value="ECO:0007669"/>
    <property type="project" value="TreeGrafter"/>
</dbReference>
<proteinExistence type="inferred from homology"/>
<organism evidence="2 3">
    <name type="scientific">Dissostichus mawsoni</name>
    <name type="common">Antarctic cod</name>
    <dbReference type="NCBI Taxonomy" id="36200"/>
    <lineage>
        <taxon>Eukaryota</taxon>
        <taxon>Metazoa</taxon>
        <taxon>Chordata</taxon>
        <taxon>Craniata</taxon>
        <taxon>Vertebrata</taxon>
        <taxon>Euteleostomi</taxon>
        <taxon>Actinopterygii</taxon>
        <taxon>Neopterygii</taxon>
        <taxon>Teleostei</taxon>
        <taxon>Neoteleostei</taxon>
        <taxon>Acanthomorphata</taxon>
        <taxon>Eupercaria</taxon>
        <taxon>Perciformes</taxon>
        <taxon>Notothenioidei</taxon>
        <taxon>Nototheniidae</taxon>
        <taxon>Dissostichus</taxon>
    </lineage>
</organism>
<keyword evidence="3" id="KW-1185">Reference proteome</keyword>
<dbReference type="PANTHER" id="PTHR11644">
    <property type="entry name" value="CYTIDINE DEAMINASE"/>
    <property type="match status" value="1"/>
</dbReference>
<sequence>MKQHRMLPVSPRGGSDIRSEIIPTVPFASSAIVLSARGQTTDLFTYIFAFATVAADASDAAVDHLDAAEHQLHHPHGQQYGEQNHVPHHCVFRWFTHKEASSDEPPHEPDLQGDMIVVLSLPIGEEQQQVGDHADERCRQQDEAHQAGTFPHKVKELISKCLQARDMAYCPYSRFPVGAAILTTDGAIITDRFVGPCGACRQVLMEFGSDWIVYLTKPDGSYKETSLLELLPLAFSPAHLAKN</sequence>
<dbReference type="OrthoDB" id="414540at2759"/>
<dbReference type="InterPro" id="IPR016193">
    <property type="entry name" value="Cytidine_deaminase-like"/>
</dbReference>
<dbReference type="InterPro" id="IPR050202">
    <property type="entry name" value="Cyt/Deoxycyt_deaminase"/>
</dbReference>
<comment type="caution">
    <text evidence="2">The sequence shown here is derived from an EMBL/GenBank/DDBJ whole genome shotgun (WGS) entry which is preliminary data.</text>
</comment>
<dbReference type="GO" id="GO:0008270">
    <property type="term" value="F:zinc ion binding"/>
    <property type="evidence" value="ECO:0007669"/>
    <property type="project" value="TreeGrafter"/>
</dbReference>
<evidence type="ECO:0000256" key="1">
    <source>
        <dbReference type="ARBA" id="ARBA00006576"/>
    </source>
</evidence>
<dbReference type="Gene3D" id="3.40.140.10">
    <property type="entry name" value="Cytidine Deaminase, domain 2"/>
    <property type="match status" value="2"/>
</dbReference>
<dbReference type="CDD" id="cd01283">
    <property type="entry name" value="cytidine_deaminase"/>
    <property type="match status" value="1"/>
</dbReference>
<dbReference type="GO" id="GO:0004126">
    <property type="term" value="F:cytidine deaminase activity"/>
    <property type="evidence" value="ECO:0007669"/>
    <property type="project" value="TreeGrafter"/>
</dbReference>
<protein>
    <recommendedName>
        <fullName evidence="4">Cytidine deaminase</fullName>
    </recommendedName>
</protein>
<dbReference type="EMBL" id="JAAKFY010000023">
    <property type="protein sequence ID" value="KAF3837130.1"/>
    <property type="molecule type" value="Genomic_DNA"/>
</dbReference>
<evidence type="ECO:0000313" key="2">
    <source>
        <dbReference type="EMBL" id="KAF3837130.1"/>
    </source>
</evidence>
<comment type="similarity">
    <text evidence="1">Belongs to the cytidine and deoxycytidylate deaminase family.</text>
</comment>
<accession>A0A7J5XJH7</accession>
<name>A0A7J5XJH7_DISMA</name>
<evidence type="ECO:0000313" key="3">
    <source>
        <dbReference type="Proteomes" id="UP000518266"/>
    </source>
</evidence>
<dbReference type="AlphaFoldDB" id="A0A7J5XJH7"/>
<dbReference type="Proteomes" id="UP000518266">
    <property type="component" value="Unassembled WGS sequence"/>
</dbReference>
<dbReference type="SUPFAM" id="SSF53927">
    <property type="entry name" value="Cytidine deaminase-like"/>
    <property type="match status" value="1"/>
</dbReference>
<gene>
    <name evidence="2" type="ORF">F7725_004594</name>
</gene>
<reference evidence="2 3" key="1">
    <citation type="submission" date="2020-03" db="EMBL/GenBank/DDBJ databases">
        <title>Dissostichus mawsoni Genome sequencing and assembly.</title>
        <authorList>
            <person name="Park H."/>
        </authorList>
    </citation>
    <scope>NUCLEOTIDE SEQUENCE [LARGE SCALE GENOMIC DNA]</scope>
    <source>
        <strain evidence="2">DM0001</strain>
        <tissue evidence="2">Muscle</tissue>
    </source>
</reference>
<dbReference type="PANTHER" id="PTHR11644:SF26">
    <property type="entry name" value="CYTIDINE DEAMINASE"/>
    <property type="match status" value="1"/>
</dbReference>
<evidence type="ECO:0008006" key="4">
    <source>
        <dbReference type="Google" id="ProtNLM"/>
    </source>
</evidence>